<dbReference type="InterPro" id="IPR050744">
    <property type="entry name" value="AI-2_Isomerase_LsrG"/>
</dbReference>
<dbReference type="PROSITE" id="PS51725">
    <property type="entry name" value="ABM"/>
    <property type="match status" value="1"/>
</dbReference>
<keyword evidence="2" id="KW-0503">Monooxygenase</keyword>
<reference evidence="2 3" key="1">
    <citation type="submission" date="2013-09" db="EMBL/GenBank/DDBJ databases">
        <authorList>
            <person name="Zeng Z."/>
            <person name="Chen C."/>
        </authorList>
    </citation>
    <scope>NUCLEOTIDE SEQUENCE [LARGE SCALE GENOMIC DNA]</scope>
    <source>
        <strain evidence="2 3">F44-8</strain>
    </source>
</reference>
<gene>
    <name evidence="2" type="ORF">Q763_10145</name>
</gene>
<comment type="caution">
    <text evidence="2">The sequence shown here is derived from an EMBL/GenBank/DDBJ whole genome shotgun (WGS) entry which is preliminary data.</text>
</comment>
<feature type="domain" description="ABM" evidence="1">
    <location>
        <begin position="4"/>
        <end position="92"/>
    </location>
</feature>
<organism evidence="2 3">
    <name type="scientific">Flavobacterium beibuense F44-8</name>
    <dbReference type="NCBI Taxonomy" id="1406840"/>
    <lineage>
        <taxon>Bacteria</taxon>
        <taxon>Pseudomonadati</taxon>
        <taxon>Bacteroidota</taxon>
        <taxon>Flavobacteriia</taxon>
        <taxon>Flavobacteriales</taxon>
        <taxon>Flavobacteriaceae</taxon>
        <taxon>Flavobacterium</taxon>
    </lineage>
</organism>
<dbReference type="RefSeq" id="WP_035133721.1">
    <property type="nucleotide sequence ID" value="NZ_JRLV01000009.1"/>
</dbReference>
<accession>A0A0A2LLS6</accession>
<dbReference type="GO" id="GO:0004497">
    <property type="term" value="F:monooxygenase activity"/>
    <property type="evidence" value="ECO:0007669"/>
    <property type="project" value="UniProtKB-KW"/>
</dbReference>
<sequence>MPQINLTAIVKSLPEKIEETKAMLQEMVFYSIKEKACLKYELHQSQTEPHVFIFHEIWKSREDLDLHNKQPYITGFIEKSAELLQEPVSVYITDII</sequence>
<dbReference type="InterPro" id="IPR011008">
    <property type="entry name" value="Dimeric_a/b-barrel"/>
</dbReference>
<dbReference type="eggNOG" id="COG1359">
    <property type="taxonomic scope" value="Bacteria"/>
</dbReference>
<name>A0A0A2LLS6_9FLAO</name>
<keyword evidence="2" id="KW-0560">Oxidoreductase</keyword>
<evidence type="ECO:0000259" key="1">
    <source>
        <dbReference type="PROSITE" id="PS51725"/>
    </source>
</evidence>
<dbReference type="AlphaFoldDB" id="A0A0A2LLS6"/>
<proteinExistence type="predicted"/>
<dbReference type="PANTHER" id="PTHR33336">
    <property type="entry name" value="QUINOL MONOOXYGENASE YGIN-RELATED"/>
    <property type="match status" value="1"/>
</dbReference>
<dbReference type="SUPFAM" id="SSF54909">
    <property type="entry name" value="Dimeric alpha+beta barrel"/>
    <property type="match status" value="1"/>
</dbReference>
<evidence type="ECO:0000313" key="2">
    <source>
        <dbReference type="EMBL" id="KGO80879.1"/>
    </source>
</evidence>
<dbReference type="Gene3D" id="3.30.70.100">
    <property type="match status" value="1"/>
</dbReference>
<dbReference type="Pfam" id="PF03992">
    <property type="entry name" value="ABM"/>
    <property type="match status" value="1"/>
</dbReference>
<dbReference type="EMBL" id="JRLV01000009">
    <property type="protein sequence ID" value="KGO80879.1"/>
    <property type="molecule type" value="Genomic_DNA"/>
</dbReference>
<evidence type="ECO:0000313" key="3">
    <source>
        <dbReference type="Proteomes" id="UP000030129"/>
    </source>
</evidence>
<keyword evidence="3" id="KW-1185">Reference proteome</keyword>
<dbReference type="PANTHER" id="PTHR33336:SF3">
    <property type="entry name" value="ABM DOMAIN-CONTAINING PROTEIN"/>
    <property type="match status" value="1"/>
</dbReference>
<dbReference type="STRING" id="1406840.Q763_10145"/>
<dbReference type="InterPro" id="IPR007138">
    <property type="entry name" value="ABM_dom"/>
</dbReference>
<dbReference type="Proteomes" id="UP000030129">
    <property type="component" value="Unassembled WGS sequence"/>
</dbReference>
<protein>
    <submittedName>
        <fullName evidence="2">Antibiotic biosynthesis monooxygenase</fullName>
    </submittedName>
</protein>